<comment type="caution">
    <text evidence="1">The sequence shown here is derived from an EMBL/GenBank/DDBJ whole genome shotgun (WGS) entry which is preliminary data.</text>
</comment>
<name>A0A8J4XB34_CLAMG</name>
<organism evidence="1 2">
    <name type="scientific">Clarias magur</name>
    <name type="common">Asian catfish</name>
    <name type="synonym">Macropteronotus magur</name>
    <dbReference type="NCBI Taxonomy" id="1594786"/>
    <lineage>
        <taxon>Eukaryota</taxon>
        <taxon>Metazoa</taxon>
        <taxon>Chordata</taxon>
        <taxon>Craniata</taxon>
        <taxon>Vertebrata</taxon>
        <taxon>Euteleostomi</taxon>
        <taxon>Actinopterygii</taxon>
        <taxon>Neopterygii</taxon>
        <taxon>Teleostei</taxon>
        <taxon>Ostariophysi</taxon>
        <taxon>Siluriformes</taxon>
        <taxon>Clariidae</taxon>
        <taxon>Clarias</taxon>
    </lineage>
</organism>
<proteinExistence type="predicted"/>
<keyword evidence="2" id="KW-1185">Reference proteome</keyword>
<dbReference type="Proteomes" id="UP000727407">
    <property type="component" value="Unassembled WGS sequence"/>
</dbReference>
<evidence type="ECO:0000313" key="2">
    <source>
        <dbReference type="Proteomes" id="UP000727407"/>
    </source>
</evidence>
<gene>
    <name evidence="1" type="primary">tfap2a</name>
    <name evidence="1" type="ORF">DAT39_001608</name>
</gene>
<protein>
    <submittedName>
        <fullName evidence="1">Transcription factor AP-2-alpha</fullName>
    </submittedName>
</protein>
<evidence type="ECO:0000313" key="1">
    <source>
        <dbReference type="EMBL" id="KAF5908549.1"/>
    </source>
</evidence>
<dbReference type="EMBL" id="QNUK01000012">
    <property type="protein sequence ID" value="KAF5908549.1"/>
    <property type="molecule type" value="Genomic_DNA"/>
</dbReference>
<dbReference type="AlphaFoldDB" id="A0A8J4XB34"/>
<reference evidence="1" key="1">
    <citation type="submission" date="2020-07" db="EMBL/GenBank/DDBJ databases">
        <title>Clarias magur genome sequencing, assembly and annotation.</title>
        <authorList>
            <person name="Kushwaha B."/>
            <person name="Kumar R."/>
            <person name="Das P."/>
            <person name="Joshi C.G."/>
            <person name="Kumar D."/>
            <person name="Nagpure N.S."/>
            <person name="Pandey M."/>
            <person name="Agarwal S."/>
            <person name="Srivastava S."/>
            <person name="Singh M."/>
            <person name="Sahoo L."/>
            <person name="Jayasankar P."/>
            <person name="Meher P.K."/>
            <person name="Koringa P.G."/>
            <person name="Iquebal M.A."/>
            <person name="Das S.P."/>
            <person name="Bit A."/>
            <person name="Patnaik S."/>
            <person name="Patel N."/>
            <person name="Shah T.M."/>
            <person name="Hinsu A."/>
            <person name="Jena J.K."/>
        </authorList>
    </citation>
    <scope>NUCLEOTIDE SEQUENCE</scope>
    <source>
        <strain evidence="1">CIFAMagur01</strain>
        <tissue evidence="1">Testis</tissue>
    </source>
</reference>
<sequence length="60" mass="6579">MSSSAVRERLMAKLLALPWHPGWSGQEQAGDTQYWGVWSRSMTTREGVSGSGVTCVTVDH</sequence>
<accession>A0A8J4XB34</accession>